<reference evidence="1" key="1">
    <citation type="submission" date="2020-11" db="EMBL/GenBank/DDBJ databases">
        <authorList>
            <consortium name="DOE Joint Genome Institute"/>
            <person name="Ahrendt S."/>
            <person name="Riley R."/>
            <person name="Andreopoulos W."/>
            <person name="Labutti K."/>
            <person name="Pangilinan J."/>
            <person name="Ruiz-Duenas F.J."/>
            <person name="Barrasa J.M."/>
            <person name="Sanchez-Garcia M."/>
            <person name="Camarero S."/>
            <person name="Miyauchi S."/>
            <person name="Serrano A."/>
            <person name="Linde D."/>
            <person name="Babiker R."/>
            <person name="Drula E."/>
            <person name="Ayuso-Fernandez I."/>
            <person name="Pacheco R."/>
            <person name="Padilla G."/>
            <person name="Ferreira P."/>
            <person name="Barriuso J."/>
            <person name="Kellner H."/>
            <person name="Castanera R."/>
            <person name="Alfaro M."/>
            <person name="Ramirez L."/>
            <person name="Pisabarro A.G."/>
            <person name="Kuo A."/>
            <person name="Tritt A."/>
            <person name="Lipzen A."/>
            <person name="He G."/>
            <person name="Yan M."/>
            <person name="Ng V."/>
            <person name="Cullen D."/>
            <person name="Martin F."/>
            <person name="Rosso M.-N."/>
            <person name="Henrissat B."/>
            <person name="Hibbett D."/>
            <person name="Martinez A.T."/>
            <person name="Grigoriev I.V."/>
        </authorList>
    </citation>
    <scope>NUCLEOTIDE SEQUENCE</scope>
    <source>
        <strain evidence="1">CIRM-BRFM 674</strain>
    </source>
</reference>
<keyword evidence="2" id="KW-1185">Reference proteome</keyword>
<dbReference type="Proteomes" id="UP000807469">
    <property type="component" value="Unassembled WGS sequence"/>
</dbReference>
<evidence type="ECO:0000313" key="1">
    <source>
        <dbReference type="EMBL" id="KAF9483298.1"/>
    </source>
</evidence>
<comment type="caution">
    <text evidence="1">The sequence shown here is derived from an EMBL/GenBank/DDBJ whole genome shotgun (WGS) entry which is preliminary data.</text>
</comment>
<sequence>MNDSDGLAHSSELQRLRELSEDLVQSEYNATIPSDRAPPTEFWDAYSAEQITIGLRLGRFCHRRR</sequence>
<name>A0A9P5Z9X7_9AGAR</name>
<proteinExistence type="predicted"/>
<protein>
    <submittedName>
        <fullName evidence="1">Uncharacterized protein</fullName>
    </submittedName>
</protein>
<evidence type="ECO:0000313" key="2">
    <source>
        <dbReference type="Proteomes" id="UP000807469"/>
    </source>
</evidence>
<organism evidence="1 2">
    <name type="scientific">Pholiota conissans</name>
    <dbReference type="NCBI Taxonomy" id="109636"/>
    <lineage>
        <taxon>Eukaryota</taxon>
        <taxon>Fungi</taxon>
        <taxon>Dikarya</taxon>
        <taxon>Basidiomycota</taxon>
        <taxon>Agaricomycotina</taxon>
        <taxon>Agaricomycetes</taxon>
        <taxon>Agaricomycetidae</taxon>
        <taxon>Agaricales</taxon>
        <taxon>Agaricineae</taxon>
        <taxon>Strophariaceae</taxon>
        <taxon>Pholiota</taxon>
    </lineage>
</organism>
<gene>
    <name evidence="1" type="ORF">BDN70DRAFT_327414</name>
</gene>
<dbReference type="EMBL" id="MU155155">
    <property type="protein sequence ID" value="KAF9483298.1"/>
    <property type="molecule type" value="Genomic_DNA"/>
</dbReference>
<accession>A0A9P5Z9X7</accession>
<dbReference type="AlphaFoldDB" id="A0A9P5Z9X7"/>